<evidence type="ECO:0000313" key="2">
    <source>
        <dbReference type="EMBL" id="AIN96948.1"/>
    </source>
</evidence>
<dbReference type="GeneID" id="22573652"/>
<dbReference type="eggNOG" id="ENOG502SAUF">
    <property type="taxonomic scope" value="Eukaryota"/>
</dbReference>
<dbReference type="KEGG" id="lpan:LPMP_160740"/>
<dbReference type="EMBL" id="CP009385">
    <property type="protein sequence ID" value="AIN96948.1"/>
    <property type="molecule type" value="Genomic_DNA"/>
</dbReference>
<evidence type="ECO:0000313" key="3">
    <source>
        <dbReference type="Proteomes" id="UP000063063"/>
    </source>
</evidence>
<dbReference type="SUPFAM" id="SSF52833">
    <property type="entry name" value="Thioredoxin-like"/>
    <property type="match status" value="1"/>
</dbReference>
<gene>
    <name evidence="2" type="ORF">LPMP_160740</name>
</gene>
<organism evidence="2 3">
    <name type="scientific">Leishmania panamensis</name>
    <dbReference type="NCBI Taxonomy" id="5679"/>
    <lineage>
        <taxon>Eukaryota</taxon>
        <taxon>Discoba</taxon>
        <taxon>Euglenozoa</taxon>
        <taxon>Kinetoplastea</taxon>
        <taxon>Metakinetoplastina</taxon>
        <taxon>Trypanosomatida</taxon>
        <taxon>Trypanosomatidae</taxon>
        <taxon>Leishmaniinae</taxon>
        <taxon>Leishmania</taxon>
        <taxon>Leishmania guyanensis species complex</taxon>
    </lineage>
</organism>
<sequence length="556" mass="59735">MAQSALYPSEHRTLRVLELACPDSDADLRENCAYLVSQRRMTIDEAIDYVKGEEVKGKNSAATLMTTTAPSRARVTTTGATRGTVAVPVVAPEASLRSSSRLNRPPPACPRPRACECESSEAGDDNVWGAYPHGYRSASTQPSTTTESTTAATCAVPASVRSAAAPPMPADTPDEIRTSAHRTTRQQYPQRVSALTVAPPVGETSPQSLLKGQGERCISDGTAGTVTAPGADASPLRSLGRLGQSDSEPHVLREASVPIVEDAERVNGSSAPLASRPGRDAYKGGAATAKASPASLPQRRPLPPWSSVLLSSAYPGRNEGAADDDAALKAAGQRDAEDGGYCNTEPLLSELKQATEEERAAFESQQADMMYYWYREETSMFDHCLSRYGPGQVLFFTTSMTGERAVRDHCRLMQNLLFIKLIPHHTIDIADSEFFQRRVRRLCADATGTHHMPRMPLLFVDTTLIGDLVTVQELEDCGELDAKLIEAGCRVLRRRVLDAYGRRRAGLVAVPLMLPVNKRPAAMSVDPGRPSSTAPVGVSRPNVTLGRRAVTGGGKL</sequence>
<dbReference type="VEuPathDB" id="TriTrypDB:LPMP_160740"/>
<dbReference type="RefSeq" id="XP_010697601.1">
    <property type="nucleotide sequence ID" value="XM_010699299.1"/>
</dbReference>
<dbReference type="Gene3D" id="3.40.30.10">
    <property type="entry name" value="Glutaredoxin"/>
    <property type="match status" value="1"/>
</dbReference>
<dbReference type="VEuPathDB" id="TriTrypDB:LPAL13_160011500"/>
<reference evidence="2 3" key="1">
    <citation type="journal article" date="2015" name="Sci. Rep.">
        <title>The genome of Leishmania panamensis: insights into genomics of the L. (Viannia) subgenus.</title>
        <authorList>
            <person name="Llanes A."/>
            <person name="Restrepo C.M."/>
            <person name="Vecchio G.D."/>
            <person name="Anguizola F.J."/>
            <person name="Lleonart R."/>
        </authorList>
    </citation>
    <scope>NUCLEOTIDE SEQUENCE [LARGE SCALE GENOMIC DNA]</scope>
    <source>
        <strain evidence="2 3">MHOM/PA/94/PSC-1</strain>
    </source>
</reference>
<dbReference type="AlphaFoldDB" id="A0A088RLY2"/>
<dbReference type="OrthoDB" id="9932926at2759"/>
<feature type="region of interest" description="Disordered" evidence="1">
    <location>
        <begin position="263"/>
        <end position="303"/>
    </location>
</feature>
<dbReference type="Proteomes" id="UP000063063">
    <property type="component" value="Chromosome 16"/>
</dbReference>
<evidence type="ECO:0000256" key="1">
    <source>
        <dbReference type="SAM" id="MobiDB-lite"/>
    </source>
</evidence>
<keyword evidence="3" id="KW-1185">Reference proteome</keyword>
<accession>A0A088RLY2</accession>
<dbReference type="InterPro" id="IPR036249">
    <property type="entry name" value="Thioredoxin-like_sf"/>
</dbReference>
<name>A0A088RLY2_LEIPA</name>
<proteinExistence type="predicted"/>
<protein>
    <submittedName>
        <fullName evidence="2">Thioredoxin-like protein, putative</fullName>
    </submittedName>
</protein>